<reference evidence="1" key="1">
    <citation type="submission" date="2015-04" db="UniProtKB">
        <authorList>
            <consortium name="EnsemblPlants"/>
        </authorList>
    </citation>
    <scope>IDENTIFICATION</scope>
</reference>
<dbReference type="AlphaFoldDB" id="A0A0E0A9T7"/>
<sequence>MEMTTTLSRCSVSKWGEGGDGMCDPLSPFCICPSHACTRASPPLHALSLGEERSSIRAFPVSLAREADLHERGQALAAMQATKHWATAPAHASQVRCNQPNTPIETHYAMNQQAQYPL</sequence>
<name>A0A0E0A9T7_9ORYZ</name>
<dbReference type="Gramene" id="OGLUM06G16350.1">
    <property type="protein sequence ID" value="OGLUM06G16350.1"/>
    <property type="gene ID" value="OGLUM06G16350"/>
</dbReference>
<dbReference type="EnsemblPlants" id="OGLUM06G16350.1">
    <property type="protein sequence ID" value="OGLUM06G16350.1"/>
    <property type="gene ID" value="OGLUM06G16350"/>
</dbReference>
<proteinExistence type="predicted"/>
<evidence type="ECO:0000313" key="2">
    <source>
        <dbReference type="Proteomes" id="UP000026961"/>
    </source>
</evidence>
<dbReference type="HOGENOM" id="CLU_2076764_0_0_1"/>
<organism evidence="1">
    <name type="scientific">Oryza glumipatula</name>
    <dbReference type="NCBI Taxonomy" id="40148"/>
    <lineage>
        <taxon>Eukaryota</taxon>
        <taxon>Viridiplantae</taxon>
        <taxon>Streptophyta</taxon>
        <taxon>Embryophyta</taxon>
        <taxon>Tracheophyta</taxon>
        <taxon>Spermatophyta</taxon>
        <taxon>Magnoliopsida</taxon>
        <taxon>Liliopsida</taxon>
        <taxon>Poales</taxon>
        <taxon>Poaceae</taxon>
        <taxon>BOP clade</taxon>
        <taxon>Oryzoideae</taxon>
        <taxon>Oryzeae</taxon>
        <taxon>Oryzinae</taxon>
        <taxon>Oryza</taxon>
    </lineage>
</organism>
<evidence type="ECO:0000313" key="1">
    <source>
        <dbReference type="EnsemblPlants" id="OGLUM06G16350.1"/>
    </source>
</evidence>
<accession>A0A0E0A9T7</accession>
<protein>
    <submittedName>
        <fullName evidence="1">Uncharacterized protein</fullName>
    </submittedName>
</protein>
<reference evidence="1" key="2">
    <citation type="submission" date="2018-05" db="EMBL/GenBank/DDBJ databases">
        <title>OgluRS3 (Oryza glumaepatula Reference Sequence Version 3).</title>
        <authorList>
            <person name="Zhang J."/>
            <person name="Kudrna D."/>
            <person name="Lee S."/>
            <person name="Talag J."/>
            <person name="Welchert J."/>
            <person name="Wing R.A."/>
        </authorList>
    </citation>
    <scope>NUCLEOTIDE SEQUENCE [LARGE SCALE GENOMIC DNA]</scope>
</reference>
<keyword evidence="2" id="KW-1185">Reference proteome</keyword>
<dbReference type="Proteomes" id="UP000026961">
    <property type="component" value="Chromosome 6"/>
</dbReference>